<dbReference type="InterPro" id="IPR039872">
    <property type="entry name" value="KIAA0513"/>
</dbReference>
<accession>A0ABD2D5K4</accession>
<sequence>MEAPEVPVGPLVDFGPEPPASPPLETPPPVLQDGDGSLGDGASESETTESADSENDMGESPSHPSWDQDRRSSSNESFSSSQSTESAQDEETLALREFMRGYVEKIFSGGEDLDQEEKAKFGAYCSSENGKGREWFARYVSAQRCNSKCVSEPTFYRLVQSFAVVLFECHQMDDFGPAKNLMTMCFTYYHIGKPQLLPSEAKEKPAGSVDSYLRSANSWLAEKKDIAERLLKNTSARTENMKGFFGGLETKLKGPLIRKNEDDESKPREKQQRTVTVYSPEDDKKGERIYLYTHLKQQPIWHTLRFWNAAFFDAVHCERRKRSPTTRGDAGEEEEKREKWCHMTQEERDDSLRFNENITFGQLGTFTHNMLAFGLSKKLCNDFLKKQAVIGNLDEEQYKLLSEHIEQMATE</sequence>
<dbReference type="PANTHER" id="PTHR13663">
    <property type="entry name" value="SIMILAR TO RIKEN CDNA 6430548M08"/>
    <property type="match status" value="1"/>
</dbReference>
<dbReference type="EMBL" id="JBFSEQ010000013">
    <property type="protein sequence ID" value="KAL2762077.1"/>
    <property type="molecule type" value="Genomic_DNA"/>
</dbReference>
<dbReference type="EMBL" id="JBFSEQ010000013">
    <property type="protein sequence ID" value="KAL2762074.1"/>
    <property type="molecule type" value="Genomic_DNA"/>
</dbReference>
<evidence type="ECO:0000313" key="4">
    <source>
        <dbReference type="Proteomes" id="UP001610411"/>
    </source>
</evidence>
<evidence type="ECO:0000256" key="1">
    <source>
        <dbReference type="SAM" id="MobiDB-lite"/>
    </source>
</evidence>
<dbReference type="Pfam" id="PF12335">
    <property type="entry name" value="SBF2"/>
    <property type="match status" value="1"/>
</dbReference>
<protein>
    <recommendedName>
        <fullName evidence="2">SBF1/SBF2 domain-containing protein</fullName>
    </recommendedName>
</protein>
<dbReference type="Proteomes" id="UP001610411">
    <property type="component" value="Unassembled WGS sequence"/>
</dbReference>
<feature type="region of interest" description="Disordered" evidence="1">
    <location>
        <begin position="1"/>
        <end position="90"/>
    </location>
</feature>
<feature type="compositionally biased region" description="Pro residues" evidence="1">
    <location>
        <begin position="16"/>
        <end position="30"/>
    </location>
</feature>
<feature type="compositionally biased region" description="Acidic residues" evidence="1">
    <location>
        <begin position="46"/>
        <end position="57"/>
    </location>
</feature>
<keyword evidence="4" id="KW-1185">Reference proteome</keyword>
<name>A0ABD2D5K4_DAUMA</name>
<gene>
    <name evidence="3" type="ORF">WCI35_030386</name>
</gene>
<comment type="caution">
    <text evidence="3">The sequence shown here is derived from an EMBL/GenBank/DDBJ whole genome shotgun (WGS) entry which is preliminary data.</text>
</comment>
<dbReference type="EMBL" id="JBFSEQ010000013">
    <property type="protein sequence ID" value="KAL2762075.1"/>
    <property type="molecule type" value="Genomic_DNA"/>
</dbReference>
<feature type="compositionally biased region" description="Low complexity" evidence="1">
    <location>
        <begin position="74"/>
        <end position="86"/>
    </location>
</feature>
<reference evidence="3 4" key="1">
    <citation type="journal article" date="2024" name="G3 (Bethesda)">
        <title>A hybrid genome assembly of the endangered aye-aye (Daubentonia madagascariensis).</title>
        <authorList>
            <person name="Versoza C.J."/>
            <person name="Pfeifer S.P."/>
        </authorList>
    </citation>
    <scope>NUCLEOTIDE SEQUENCE [LARGE SCALE GENOMIC DNA]</scope>
    <source>
        <strain evidence="3">6821</strain>
    </source>
</reference>
<organism evidence="3 4">
    <name type="scientific">Daubentonia madagascariensis</name>
    <name type="common">Aye-aye</name>
    <name type="synonym">Sciurus madagascariensis</name>
    <dbReference type="NCBI Taxonomy" id="31869"/>
    <lineage>
        <taxon>Eukaryota</taxon>
        <taxon>Metazoa</taxon>
        <taxon>Chordata</taxon>
        <taxon>Craniata</taxon>
        <taxon>Vertebrata</taxon>
        <taxon>Euteleostomi</taxon>
        <taxon>Mammalia</taxon>
        <taxon>Eutheria</taxon>
        <taxon>Euarchontoglires</taxon>
        <taxon>Primates</taxon>
        <taxon>Strepsirrhini</taxon>
        <taxon>Chiromyiformes</taxon>
        <taxon>Daubentoniidae</taxon>
        <taxon>Daubentonia</taxon>
    </lineage>
</organism>
<dbReference type="PANTHER" id="PTHR13663:SF2">
    <property type="entry name" value="SIMILAR TO RIKEN CDNA 6430548M08"/>
    <property type="match status" value="1"/>
</dbReference>
<feature type="domain" description="SBF1/SBF2" evidence="2">
    <location>
        <begin position="290"/>
        <end position="338"/>
    </location>
</feature>
<dbReference type="InterPro" id="IPR022096">
    <property type="entry name" value="SBF1/SBF2"/>
</dbReference>
<proteinExistence type="predicted"/>
<evidence type="ECO:0000313" key="3">
    <source>
        <dbReference type="EMBL" id="KAL2762077.1"/>
    </source>
</evidence>
<dbReference type="AlphaFoldDB" id="A0ABD2D5K4"/>
<evidence type="ECO:0000259" key="2">
    <source>
        <dbReference type="Pfam" id="PF12335"/>
    </source>
</evidence>